<dbReference type="Pfam" id="PF00440">
    <property type="entry name" value="TetR_N"/>
    <property type="match status" value="1"/>
</dbReference>
<evidence type="ECO:0000256" key="1">
    <source>
        <dbReference type="ARBA" id="ARBA00023125"/>
    </source>
</evidence>
<evidence type="ECO:0000313" key="6">
    <source>
        <dbReference type="Proteomes" id="UP000275395"/>
    </source>
</evidence>
<dbReference type="SUPFAM" id="SSF46689">
    <property type="entry name" value="Homeodomain-like"/>
    <property type="match status" value="1"/>
</dbReference>
<evidence type="ECO:0000256" key="2">
    <source>
        <dbReference type="PROSITE-ProRule" id="PRU00335"/>
    </source>
</evidence>
<dbReference type="EMBL" id="RCUW01000001">
    <property type="protein sequence ID" value="RLP71125.1"/>
    <property type="molecule type" value="Genomic_DNA"/>
</dbReference>
<evidence type="ECO:0000256" key="3">
    <source>
        <dbReference type="SAM" id="MobiDB-lite"/>
    </source>
</evidence>
<sequence length="240" mass="26013">MYRIHYASESRRGGTVSEQTNDREAAPLRARARTRAALLDAAGRLFLDAGTTAVPIDEICREAGFTRGAFYSNFRSVEDVFFALYESKTRDLLDGIGAELGSPTSTSVPEVADELLHAIPADRQWYALRAMFALKATTDPVLAETMRAHAEAFRERMTPLIAAAAERTGATLHPDAEEATRIVIAAHVGAVLQGPLVRDAERLRRDTLIAAFRGVLIDGAVRAAPPSDASPSRHTPSKES</sequence>
<dbReference type="PRINTS" id="PR00455">
    <property type="entry name" value="HTHTETR"/>
</dbReference>
<dbReference type="SUPFAM" id="SSF48498">
    <property type="entry name" value="Tetracyclin repressor-like, C-terminal domain"/>
    <property type="match status" value="1"/>
</dbReference>
<name>A0A3L6ZTZ1_9MICO</name>
<organism evidence="5 6">
    <name type="scientific">Mycetocola reblochoni</name>
    <dbReference type="NCBI Taxonomy" id="331618"/>
    <lineage>
        <taxon>Bacteria</taxon>
        <taxon>Bacillati</taxon>
        <taxon>Actinomycetota</taxon>
        <taxon>Actinomycetes</taxon>
        <taxon>Micrococcales</taxon>
        <taxon>Microbacteriaceae</taxon>
        <taxon>Mycetocola</taxon>
    </lineage>
</organism>
<proteinExistence type="predicted"/>
<evidence type="ECO:0000313" key="5">
    <source>
        <dbReference type="EMBL" id="RLP71125.1"/>
    </source>
</evidence>
<dbReference type="InterPro" id="IPR036271">
    <property type="entry name" value="Tet_transcr_reg_TetR-rel_C_sf"/>
</dbReference>
<protein>
    <submittedName>
        <fullName evidence="5">TetR/AcrR family transcriptional regulator</fullName>
    </submittedName>
</protein>
<dbReference type="InterPro" id="IPR009057">
    <property type="entry name" value="Homeodomain-like_sf"/>
</dbReference>
<accession>A0A3L6ZTZ1</accession>
<gene>
    <name evidence="5" type="ORF">D9V30_01545</name>
</gene>
<dbReference type="InterPro" id="IPR001647">
    <property type="entry name" value="HTH_TetR"/>
</dbReference>
<dbReference type="Proteomes" id="UP000275395">
    <property type="component" value="Unassembled WGS sequence"/>
</dbReference>
<evidence type="ECO:0000259" key="4">
    <source>
        <dbReference type="PROSITE" id="PS50977"/>
    </source>
</evidence>
<dbReference type="PROSITE" id="PS50977">
    <property type="entry name" value="HTH_TETR_2"/>
    <property type="match status" value="1"/>
</dbReference>
<dbReference type="GO" id="GO:0003700">
    <property type="term" value="F:DNA-binding transcription factor activity"/>
    <property type="evidence" value="ECO:0007669"/>
    <property type="project" value="TreeGrafter"/>
</dbReference>
<feature type="domain" description="HTH tetR-type" evidence="4">
    <location>
        <begin position="32"/>
        <end position="92"/>
    </location>
</feature>
<dbReference type="GO" id="GO:0000976">
    <property type="term" value="F:transcription cis-regulatory region binding"/>
    <property type="evidence" value="ECO:0007669"/>
    <property type="project" value="TreeGrafter"/>
</dbReference>
<dbReference type="AlphaFoldDB" id="A0A3L6ZTZ1"/>
<reference evidence="5 6" key="1">
    <citation type="submission" date="2018-10" db="EMBL/GenBank/DDBJ databases">
        <authorList>
            <person name="Li J."/>
        </authorList>
    </citation>
    <scope>NUCLEOTIDE SEQUENCE [LARGE SCALE GENOMIC DNA]</scope>
    <source>
        <strain evidence="5 6">JCM 30549</strain>
    </source>
</reference>
<dbReference type="InterPro" id="IPR050109">
    <property type="entry name" value="HTH-type_TetR-like_transc_reg"/>
</dbReference>
<feature type="DNA-binding region" description="H-T-H motif" evidence="2">
    <location>
        <begin position="55"/>
        <end position="74"/>
    </location>
</feature>
<dbReference type="Gene3D" id="1.10.357.10">
    <property type="entry name" value="Tetracycline Repressor, domain 2"/>
    <property type="match status" value="1"/>
</dbReference>
<dbReference type="PANTHER" id="PTHR30055">
    <property type="entry name" value="HTH-TYPE TRANSCRIPTIONAL REGULATOR RUTR"/>
    <property type="match status" value="1"/>
</dbReference>
<dbReference type="PANTHER" id="PTHR30055:SF241">
    <property type="entry name" value="TRANSCRIPTIONAL REGULATORY PROTEIN"/>
    <property type="match status" value="1"/>
</dbReference>
<comment type="caution">
    <text evidence="5">The sequence shown here is derived from an EMBL/GenBank/DDBJ whole genome shotgun (WGS) entry which is preliminary data.</text>
</comment>
<keyword evidence="1 2" id="KW-0238">DNA-binding</keyword>
<feature type="region of interest" description="Disordered" evidence="3">
    <location>
        <begin position="7"/>
        <end position="26"/>
    </location>
</feature>